<dbReference type="EMBL" id="JACGWK010001203">
    <property type="protein sequence ID" value="KAL0292201.1"/>
    <property type="molecule type" value="Genomic_DNA"/>
</dbReference>
<evidence type="ECO:0000256" key="7">
    <source>
        <dbReference type="ARBA" id="ARBA00023242"/>
    </source>
</evidence>
<dbReference type="GO" id="GO:0005634">
    <property type="term" value="C:nucleus"/>
    <property type="evidence" value="ECO:0007669"/>
    <property type="project" value="UniProtKB-SubCell"/>
</dbReference>
<dbReference type="GO" id="GO:0016787">
    <property type="term" value="F:hydrolase activity"/>
    <property type="evidence" value="ECO:0007669"/>
    <property type="project" value="UniProtKB-KW"/>
</dbReference>
<evidence type="ECO:0000256" key="1">
    <source>
        <dbReference type="ARBA" id="ARBA00001968"/>
    </source>
</evidence>
<comment type="subcellular location">
    <subcellularLocation>
        <location evidence="2">Nucleus</location>
    </subcellularLocation>
</comment>
<dbReference type="PANTHER" id="PTHR22930:SF281">
    <property type="entry name" value="NUCLEASE"/>
    <property type="match status" value="1"/>
</dbReference>
<evidence type="ECO:0000256" key="5">
    <source>
        <dbReference type="ARBA" id="ARBA00022723"/>
    </source>
</evidence>
<protein>
    <recommendedName>
        <fullName evidence="11">DDE Tnp4 domain-containing protein</fullName>
    </recommendedName>
</protein>
<accession>A0AAW2JC67</accession>
<dbReference type="Pfam" id="PF13359">
    <property type="entry name" value="DDE_Tnp_4"/>
    <property type="match status" value="1"/>
</dbReference>
<keyword evidence="7" id="KW-0539">Nucleus</keyword>
<comment type="cofactor">
    <cofactor evidence="1">
        <name>a divalent metal cation</name>
        <dbReference type="ChEBI" id="CHEBI:60240"/>
    </cofactor>
</comment>
<feature type="domain" description="DDE Tnp4" evidence="8">
    <location>
        <begin position="131"/>
        <end position="177"/>
    </location>
</feature>
<dbReference type="InterPro" id="IPR045249">
    <property type="entry name" value="HARBI1-like"/>
</dbReference>
<organism evidence="10">
    <name type="scientific">Sesamum angustifolium</name>
    <dbReference type="NCBI Taxonomy" id="2727405"/>
    <lineage>
        <taxon>Eukaryota</taxon>
        <taxon>Viridiplantae</taxon>
        <taxon>Streptophyta</taxon>
        <taxon>Embryophyta</taxon>
        <taxon>Tracheophyta</taxon>
        <taxon>Spermatophyta</taxon>
        <taxon>Magnoliopsida</taxon>
        <taxon>eudicotyledons</taxon>
        <taxon>Gunneridae</taxon>
        <taxon>Pentapetalae</taxon>
        <taxon>asterids</taxon>
        <taxon>lamiids</taxon>
        <taxon>Lamiales</taxon>
        <taxon>Pedaliaceae</taxon>
        <taxon>Sesamum</taxon>
    </lineage>
</organism>
<evidence type="ECO:0000256" key="3">
    <source>
        <dbReference type="ARBA" id="ARBA00006958"/>
    </source>
</evidence>
<dbReference type="InterPro" id="IPR027806">
    <property type="entry name" value="HARBI1_dom"/>
</dbReference>
<dbReference type="PANTHER" id="PTHR22930">
    <property type="match status" value="1"/>
</dbReference>
<evidence type="ECO:0000259" key="9">
    <source>
        <dbReference type="Pfam" id="PF26138"/>
    </source>
</evidence>
<comment type="similarity">
    <text evidence="3">Belongs to the HARBI1 family.</text>
</comment>
<dbReference type="GO" id="GO:0046872">
    <property type="term" value="F:metal ion binding"/>
    <property type="evidence" value="ECO:0007669"/>
    <property type="project" value="UniProtKB-KW"/>
</dbReference>
<feature type="domain" description="DUF8040" evidence="9">
    <location>
        <begin position="5"/>
        <end position="87"/>
    </location>
</feature>
<keyword evidence="4" id="KW-0540">Nuclease</keyword>
<gene>
    <name evidence="10" type="ORF">Sangu_3256100</name>
</gene>
<dbReference type="GO" id="GO:0004518">
    <property type="term" value="F:nuclease activity"/>
    <property type="evidence" value="ECO:0007669"/>
    <property type="project" value="UniProtKB-KW"/>
</dbReference>
<dbReference type="InterPro" id="IPR058353">
    <property type="entry name" value="DUF8040"/>
</dbReference>
<evidence type="ECO:0000256" key="4">
    <source>
        <dbReference type="ARBA" id="ARBA00022722"/>
    </source>
</evidence>
<evidence type="ECO:0000313" key="10">
    <source>
        <dbReference type="EMBL" id="KAL0292201.1"/>
    </source>
</evidence>
<reference evidence="10" key="2">
    <citation type="journal article" date="2024" name="Plant">
        <title>Genomic evolution and insights into agronomic trait innovations of Sesamum species.</title>
        <authorList>
            <person name="Miao H."/>
            <person name="Wang L."/>
            <person name="Qu L."/>
            <person name="Liu H."/>
            <person name="Sun Y."/>
            <person name="Le M."/>
            <person name="Wang Q."/>
            <person name="Wei S."/>
            <person name="Zheng Y."/>
            <person name="Lin W."/>
            <person name="Duan Y."/>
            <person name="Cao H."/>
            <person name="Xiong S."/>
            <person name="Wang X."/>
            <person name="Wei L."/>
            <person name="Li C."/>
            <person name="Ma Q."/>
            <person name="Ju M."/>
            <person name="Zhao R."/>
            <person name="Li G."/>
            <person name="Mu C."/>
            <person name="Tian Q."/>
            <person name="Mei H."/>
            <person name="Zhang T."/>
            <person name="Gao T."/>
            <person name="Zhang H."/>
        </authorList>
    </citation>
    <scope>NUCLEOTIDE SEQUENCE</scope>
    <source>
        <strain evidence="10">G01</strain>
    </source>
</reference>
<proteinExistence type="inferred from homology"/>
<keyword evidence="6" id="KW-0378">Hydrolase</keyword>
<name>A0AAW2JC67_9LAMI</name>
<dbReference type="AlphaFoldDB" id="A0AAW2JC67"/>
<comment type="caution">
    <text evidence="10">The sequence shown here is derived from an EMBL/GenBank/DDBJ whole genome shotgun (WGS) entry which is preliminary data.</text>
</comment>
<evidence type="ECO:0000256" key="2">
    <source>
        <dbReference type="ARBA" id="ARBA00004123"/>
    </source>
</evidence>
<dbReference type="Pfam" id="PF26138">
    <property type="entry name" value="DUF8040"/>
    <property type="match status" value="1"/>
</dbReference>
<evidence type="ECO:0000256" key="6">
    <source>
        <dbReference type="ARBA" id="ARBA00022801"/>
    </source>
</evidence>
<evidence type="ECO:0008006" key="11">
    <source>
        <dbReference type="Google" id="ProtNLM"/>
    </source>
</evidence>
<sequence length="185" mass="21095">MRRLVEFSDIACIENLRMSRNAFGKLCLILQNQGGLQDSKHVPLSSQVAMFLSILAHHKKNRTVKYDFIRSGRTISKHFHRVLNAVLRLTPCCLPILPLCHQTTIVRGGSGLSNGEGFLSPYRGVRYHLKEWESGNNTPQNHQEFFNMKHASARNVIERTFGLLKARWAILKDPLRSITSMTRIA</sequence>
<keyword evidence="5" id="KW-0479">Metal-binding</keyword>
<reference evidence="10" key="1">
    <citation type="submission" date="2020-06" db="EMBL/GenBank/DDBJ databases">
        <authorList>
            <person name="Li T."/>
            <person name="Hu X."/>
            <person name="Zhang T."/>
            <person name="Song X."/>
            <person name="Zhang H."/>
            <person name="Dai N."/>
            <person name="Sheng W."/>
            <person name="Hou X."/>
            <person name="Wei L."/>
        </authorList>
    </citation>
    <scope>NUCLEOTIDE SEQUENCE</scope>
    <source>
        <strain evidence="10">G01</strain>
        <tissue evidence="10">Leaf</tissue>
    </source>
</reference>
<evidence type="ECO:0000259" key="8">
    <source>
        <dbReference type="Pfam" id="PF13359"/>
    </source>
</evidence>